<proteinExistence type="predicted"/>
<reference evidence="1 2" key="1">
    <citation type="submission" date="2018-08" db="EMBL/GenBank/DDBJ databases">
        <title>A genome reference for cultivated species of the human gut microbiota.</title>
        <authorList>
            <person name="Zou Y."/>
            <person name="Xue W."/>
            <person name="Luo G."/>
        </authorList>
    </citation>
    <scope>NUCLEOTIDE SEQUENCE [LARGE SCALE GENOMIC DNA]</scope>
    <source>
        <strain evidence="1 2">OM05-15BH</strain>
    </source>
</reference>
<gene>
    <name evidence="1" type="ORF">DXB65_09140</name>
</gene>
<organism evidence="1 2">
    <name type="scientific">Bacteroides oleiciplenus</name>
    <dbReference type="NCBI Taxonomy" id="626931"/>
    <lineage>
        <taxon>Bacteria</taxon>
        <taxon>Pseudomonadati</taxon>
        <taxon>Bacteroidota</taxon>
        <taxon>Bacteroidia</taxon>
        <taxon>Bacteroidales</taxon>
        <taxon>Bacteroidaceae</taxon>
        <taxon>Bacteroides</taxon>
    </lineage>
</organism>
<dbReference type="PANTHER" id="PTHR43301:SF3">
    <property type="entry name" value="ARABINAN ENDO-1,5-ALPHA-L-ARABINOSIDASE A-RELATED"/>
    <property type="match status" value="1"/>
</dbReference>
<name>A0A3E5BG32_9BACE</name>
<dbReference type="Proteomes" id="UP000260983">
    <property type="component" value="Unassembled WGS sequence"/>
</dbReference>
<comment type="caution">
    <text evidence="1">The sequence shown here is derived from an EMBL/GenBank/DDBJ whole genome shotgun (WGS) entry which is preliminary data.</text>
</comment>
<dbReference type="Gene3D" id="2.115.10.20">
    <property type="entry name" value="Glycosyl hydrolase domain, family 43"/>
    <property type="match status" value="1"/>
</dbReference>
<dbReference type="InterPro" id="IPR050727">
    <property type="entry name" value="GH43_arabinanases"/>
</dbReference>
<dbReference type="CDD" id="cd08983">
    <property type="entry name" value="GH43_Bt3655-like"/>
    <property type="match status" value="1"/>
</dbReference>
<dbReference type="PANTHER" id="PTHR43301">
    <property type="entry name" value="ARABINAN ENDO-1,5-ALPHA-L-ARABINOSIDASE"/>
    <property type="match status" value="1"/>
</dbReference>
<dbReference type="EMBL" id="QSUL01000005">
    <property type="protein sequence ID" value="RGN36551.1"/>
    <property type="molecule type" value="Genomic_DNA"/>
</dbReference>
<evidence type="ECO:0000313" key="1">
    <source>
        <dbReference type="EMBL" id="RGN36551.1"/>
    </source>
</evidence>
<evidence type="ECO:0008006" key="3">
    <source>
        <dbReference type="Google" id="ProtNLM"/>
    </source>
</evidence>
<protein>
    <recommendedName>
        <fullName evidence="3">Beta-xylosidase</fullName>
    </recommendedName>
</protein>
<dbReference type="SUPFAM" id="SSF75005">
    <property type="entry name" value="Arabinanase/levansucrase/invertase"/>
    <property type="match status" value="1"/>
</dbReference>
<sequence length="470" mass="54263">MRWSIFYFKIGLLFNMKTFIYSFMLFLSFSSVFANNLQTSIEKIKASLIIHNGDDIRGNITLLREKDGATITWKSSHPKVISDKDIQLENVNVEAYNIIPAGVVIRQKRDCKVALTATIDFNGLKETKTFNVTVKARPQKKKLEAYIFTFFPSNREEQIYLAAGKDPLHFTDLNGGKPILESTVGNMGVRDPYILRSYEGDKFYLIATDLKVQTQGFETEKGSLYMVVWESLDLINWSKPRLADLGARAFIEEYGQHLGCVYAPEAIYDEFTGEYVVFWTSRIYPNYPATLSGRRYKVFYSRTRDFVHFTPGEIYIDRTPGDIIDTSMIQASDGKYYRVSADGLMSIEKSDYILGEWKTISDLTNLHKRMNGYLKYWADTNVELRGKLIEGPQLFKFNDEDIYGLYSDNYQKPGLGYIPTTTTEISDTTGTKWQLYTRDQYDFGKLRKRHGSIIGITEEEYINLMKKWGR</sequence>
<dbReference type="InterPro" id="IPR023296">
    <property type="entry name" value="Glyco_hydro_beta-prop_sf"/>
</dbReference>
<dbReference type="AlphaFoldDB" id="A0A3E5BG32"/>
<accession>A0A3E5BG32</accession>
<evidence type="ECO:0000313" key="2">
    <source>
        <dbReference type="Proteomes" id="UP000260983"/>
    </source>
</evidence>